<evidence type="ECO:0000313" key="1">
    <source>
        <dbReference type="EMBL" id="CAD0006113.1"/>
    </source>
</evidence>
<accession>A0A6V6Z300</accession>
<dbReference type="AlphaFoldDB" id="A0A6V6Z300"/>
<dbReference type="EMBL" id="CAIJDP010000075">
    <property type="protein sequence ID" value="CAD0006113.1"/>
    <property type="molecule type" value="Genomic_DNA"/>
</dbReference>
<dbReference type="InterPro" id="IPR014942">
    <property type="entry name" value="AbiEii"/>
</dbReference>
<dbReference type="RefSeq" id="WP_180909517.1">
    <property type="nucleotide sequence ID" value="NZ_CAIJDP010000075.1"/>
</dbReference>
<keyword evidence="2" id="KW-1185">Reference proteome</keyword>
<dbReference type="Pfam" id="PF08843">
    <property type="entry name" value="AbiEii"/>
    <property type="match status" value="1"/>
</dbReference>
<comment type="caution">
    <text evidence="1">The sequence shown here is derived from an EMBL/GenBank/DDBJ whole genome shotgun (WGS) entry which is preliminary data.</text>
</comment>
<sequence>MSYHISSNKFTNPLLKELLKTLTIYFNSIDTHFYIIGATARDIIFSVVHDQESGRKTFDLDIAIAIPDWNDFEKISAELTSTGNFKKSTEEKQKFFFKDVYELDIVPFGEIAKEDQNIYWPPEEDHAMSVRGFTEIAKNTLSLIVDKEFTIQVATLPGIFFLKIIAWKDRNHRTGKDAEDISFIIESYLEIYRNNLQEENYDIYEDDNYNEYNAGAILIGRDLKKLFTGKKEIETEVIKILENELKKEETSILIYQIIKSNPILQYEQIHRALTSTIRELR</sequence>
<evidence type="ECO:0008006" key="3">
    <source>
        <dbReference type="Google" id="ProtNLM"/>
    </source>
</evidence>
<gene>
    <name evidence="1" type="ORF">FLAT13_03133</name>
</gene>
<organism evidence="1 2">
    <name type="scientific">Flavobacterium salmonis</name>
    <dbReference type="NCBI Taxonomy" id="2654844"/>
    <lineage>
        <taxon>Bacteria</taxon>
        <taxon>Pseudomonadati</taxon>
        <taxon>Bacteroidota</taxon>
        <taxon>Flavobacteriia</taxon>
        <taxon>Flavobacteriales</taxon>
        <taxon>Flavobacteriaceae</taxon>
        <taxon>Flavobacterium</taxon>
    </lineage>
</organism>
<dbReference type="Proteomes" id="UP000530060">
    <property type="component" value="Unassembled WGS sequence"/>
</dbReference>
<protein>
    <recommendedName>
        <fullName evidence="3">Nucleotidyl transferase AbiEii toxin, Type IV TA system</fullName>
    </recommendedName>
</protein>
<name>A0A6V6Z300_9FLAO</name>
<reference evidence="1 2" key="1">
    <citation type="submission" date="2020-06" db="EMBL/GenBank/DDBJ databases">
        <authorList>
            <person name="Criscuolo A."/>
        </authorList>
    </citation>
    <scope>NUCLEOTIDE SEQUENCE [LARGE SCALE GENOMIC DNA]</scope>
    <source>
        <strain evidence="2">CIP 111411</strain>
    </source>
</reference>
<evidence type="ECO:0000313" key="2">
    <source>
        <dbReference type="Proteomes" id="UP000530060"/>
    </source>
</evidence>
<proteinExistence type="predicted"/>